<dbReference type="SUPFAM" id="SSF51120">
    <property type="entry name" value="beta-Roll"/>
    <property type="match status" value="1"/>
</dbReference>
<protein>
    <recommendedName>
        <fullName evidence="5">Peptidase C-terminal archaeal/bacterial domain-containing protein</fullName>
    </recommendedName>
</protein>
<organism evidence="3 4">
    <name type="scientific">Phormidium yuhuli AB48</name>
    <dbReference type="NCBI Taxonomy" id="2940671"/>
    <lineage>
        <taxon>Bacteria</taxon>
        <taxon>Bacillati</taxon>
        <taxon>Cyanobacteriota</taxon>
        <taxon>Cyanophyceae</taxon>
        <taxon>Oscillatoriophycideae</taxon>
        <taxon>Oscillatoriales</taxon>
        <taxon>Oscillatoriaceae</taxon>
        <taxon>Phormidium</taxon>
        <taxon>Phormidium yuhuli</taxon>
    </lineage>
</organism>
<dbReference type="PANTHER" id="PTHR38340">
    <property type="entry name" value="S-LAYER PROTEIN"/>
    <property type="match status" value="1"/>
</dbReference>
<dbReference type="RefSeq" id="WP_252663195.1">
    <property type="nucleotide sequence ID" value="NZ_CP098611.1"/>
</dbReference>
<keyword evidence="2" id="KW-0964">Secreted</keyword>
<dbReference type="PROSITE" id="PS00018">
    <property type="entry name" value="EF_HAND_1"/>
    <property type="match status" value="1"/>
</dbReference>
<dbReference type="Gene3D" id="2.150.10.10">
    <property type="entry name" value="Serralysin-like metalloprotease, C-terminal"/>
    <property type="match status" value="2"/>
</dbReference>
<evidence type="ECO:0000313" key="4">
    <source>
        <dbReference type="Proteomes" id="UP001056708"/>
    </source>
</evidence>
<dbReference type="Pfam" id="PF00353">
    <property type="entry name" value="HemolysinCabind"/>
    <property type="match status" value="3"/>
</dbReference>
<dbReference type="InterPro" id="IPR018247">
    <property type="entry name" value="EF_Hand_1_Ca_BS"/>
</dbReference>
<evidence type="ECO:0008006" key="5">
    <source>
        <dbReference type="Google" id="ProtNLM"/>
    </source>
</evidence>
<dbReference type="EMBL" id="CP098611">
    <property type="protein sequence ID" value="USR91164.1"/>
    <property type="molecule type" value="Genomic_DNA"/>
</dbReference>
<dbReference type="SUPFAM" id="SSF89260">
    <property type="entry name" value="Collagen-binding domain"/>
    <property type="match status" value="1"/>
</dbReference>
<dbReference type="InterPro" id="IPR001343">
    <property type="entry name" value="Hemolysn_Ca-bd"/>
</dbReference>
<dbReference type="Proteomes" id="UP001056708">
    <property type="component" value="Chromosome"/>
</dbReference>
<proteinExistence type="predicted"/>
<reference evidence="3" key="1">
    <citation type="submission" date="2022-06" db="EMBL/GenBank/DDBJ databases">
        <title>Genome sequence of Phormidium yuhuli AB48 isolated from an industrial photobioreactor environment.</title>
        <authorList>
            <person name="Qiu Y."/>
            <person name="Noonan A.J.C."/>
            <person name="Dofher K."/>
            <person name="Koch M."/>
            <person name="Kieft B."/>
            <person name="Lin X."/>
            <person name="Ziels R.M."/>
            <person name="Hallam S.J."/>
        </authorList>
    </citation>
    <scope>NUCLEOTIDE SEQUENCE</scope>
    <source>
        <strain evidence="3">AB48</strain>
    </source>
</reference>
<evidence type="ECO:0000313" key="3">
    <source>
        <dbReference type="EMBL" id="USR91164.1"/>
    </source>
</evidence>
<dbReference type="Gene3D" id="2.60.120.380">
    <property type="match status" value="1"/>
</dbReference>
<accession>A0ABY5ASF4</accession>
<keyword evidence="4" id="KW-1185">Reference proteome</keyword>
<sequence>MSNTISTAVPLGDLSERVSIDGSIAGGEGGINAVDFYRIDLPRSSSLNVTFQVASNSFGPTVSIISDANNNGVFDSPSELIGSLGGGLAATSGTFDLGAGTFFLQVAFSPAFRRDSRADTSYTFTLDNTLLGNLAVDPGDSMDTALDIGILRGGESFSDAVGPNSLDPADYYKFTLDRTEDVNITMTDVTTRGMFSLVQDLNGNGVVDRGEIIASSGASKNSPGSISATLEPGTYFARATTFTGVRESYNYTLNFFTAGNNNLDNDVVNETESDDTIASGGSNEIIFGTEGNDTLAGTNGNDIILGNAGNDLINGGNGDDILAGGDGNDILDGGDGNDIIFGNTGNDTLFGGPGNDILFGGQDDDILFGGDGDDTLSGDFGNDTLTGGAGANTFILRDVPGSDLITDFTVGTDKIGLSQPLTFDALTLEVSDSSTTISFSGELLATVSGVANLSASDFISISLG</sequence>
<evidence type="ECO:0000256" key="2">
    <source>
        <dbReference type="ARBA" id="ARBA00022525"/>
    </source>
</evidence>
<dbReference type="InterPro" id="IPR011049">
    <property type="entry name" value="Serralysin-like_metalloprot_C"/>
</dbReference>
<dbReference type="InterPro" id="IPR050557">
    <property type="entry name" value="RTX_toxin/Mannuronan_C5-epim"/>
</dbReference>
<gene>
    <name evidence="3" type="ORF">NEA10_20460</name>
</gene>
<evidence type="ECO:0000256" key="1">
    <source>
        <dbReference type="ARBA" id="ARBA00004613"/>
    </source>
</evidence>
<name>A0ABY5ASF4_9CYAN</name>
<dbReference type="PANTHER" id="PTHR38340:SF1">
    <property type="entry name" value="S-LAYER PROTEIN"/>
    <property type="match status" value="1"/>
</dbReference>
<comment type="subcellular location">
    <subcellularLocation>
        <location evidence="1">Secreted</location>
    </subcellularLocation>
</comment>
<dbReference type="InterPro" id="IPR018511">
    <property type="entry name" value="Hemolysin-typ_Ca-bd_CS"/>
</dbReference>
<dbReference type="PRINTS" id="PR00313">
    <property type="entry name" value="CABNDNGRPT"/>
</dbReference>
<dbReference type="PROSITE" id="PS00330">
    <property type="entry name" value="HEMOLYSIN_CALCIUM"/>
    <property type="match status" value="3"/>
</dbReference>